<proteinExistence type="predicted"/>
<keyword evidence="2" id="KW-1185">Reference proteome</keyword>
<sequence>MYAIINTKTKKFVSGTDYRGRPFKQITSYEKALTYEHLEVVECEFKTRECGKKYKIVNVKLVVLGDDCNDK</sequence>
<comment type="caution">
    <text evidence="1">The sequence shown here is derived from an EMBL/GenBank/DDBJ whole genome shotgun (WGS) entry which is preliminary data.</text>
</comment>
<dbReference type="EMBL" id="PEDL01000018">
    <property type="protein sequence ID" value="PHV69777.1"/>
    <property type="molecule type" value="Genomic_DNA"/>
</dbReference>
<dbReference type="Proteomes" id="UP000224460">
    <property type="component" value="Unassembled WGS sequence"/>
</dbReference>
<accession>A0AC61D9S9</accession>
<organism evidence="1 2">
    <name type="scientific">Sporanaerobium hydrogeniformans</name>
    <dbReference type="NCBI Taxonomy" id="3072179"/>
    <lineage>
        <taxon>Bacteria</taxon>
        <taxon>Bacillati</taxon>
        <taxon>Bacillota</taxon>
        <taxon>Clostridia</taxon>
        <taxon>Lachnospirales</taxon>
        <taxon>Lachnospiraceae</taxon>
        <taxon>Sporanaerobium</taxon>
    </lineage>
</organism>
<evidence type="ECO:0000313" key="2">
    <source>
        <dbReference type="Proteomes" id="UP000224460"/>
    </source>
</evidence>
<name>A0AC61D9S9_9FIRM</name>
<gene>
    <name evidence="1" type="ORF">CS063_13750</name>
</gene>
<reference evidence="1" key="1">
    <citation type="submission" date="2017-10" db="EMBL/GenBank/DDBJ databases">
        <title>Genome sequence of cellulolytic Lachnospiraceae bacterium XHS1971 isolated from hotspring sediment.</title>
        <authorList>
            <person name="Vasudevan G."/>
            <person name="Joshi A.J."/>
            <person name="Hivarkar S."/>
            <person name="Lanjekar V.B."/>
            <person name="Dhakephalkar P.K."/>
            <person name="Dagar S."/>
        </authorList>
    </citation>
    <scope>NUCLEOTIDE SEQUENCE</scope>
    <source>
        <strain evidence="1">XHS1971</strain>
    </source>
</reference>
<protein>
    <submittedName>
        <fullName evidence="1">Uncharacterized protein</fullName>
    </submittedName>
</protein>
<evidence type="ECO:0000313" key="1">
    <source>
        <dbReference type="EMBL" id="PHV69777.1"/>
    </source>
</evidence>